<dbReference type="CDD" id="cd08958">
    <property type="entry name" value="FR_SDR_e"/>
    <property type="match status" value="1"/>
</dbReference>
<evidence type="ECO:0000313" key="3">
    <source>
        <dbReference type="EMBL" id="KAI5072380.1"/>
    </source>
</evidence>
<dbReference type="OrthoDB" id="2735536at2759"/>
<gene>
    <name evidence="3" type="ORF">GOP47_0012486</name>
</gene>
<reference evidence="3" key="1">
    <citation type="submission" date="2021-01" db="EMBL/GenBank/DDBJ databases">
        <title>Adiantum capillus-veneris genome.</title>
        <authorList>
            <person name="Fang Y."/>
            <person name="Liao Q."/>
        </authorList>
    </citation>
    <scope>NUCLEOTIDE SEQUENCE</scope>
    <source>
        <strain evidence="3">H3</strain>
        <tissue evidence="3">Leaf</tissue>
    </source>
</reference>
<dbReference type="SUPFAM" id="SSF51735">
    <property type="entry name" value="NAD(P)-binding Rossmann-fold domains"/>
    <property type="match status" value="1"/>
</dbReference>
<name>A0A9D4UR41_ADICA</name>
<organism evidence="3 4">
    <name type="scientific">Adiantum capillus-veneris</name>
    <name type="common">Maidenhair fern</name>
    <dbReference type="NCBI Taxonomy" id="13818"/>
    <lineage>
        <taxon>Eukaryota</taxon>
        <taxon>Viridiplantae</taxon>
        <taxon>Streptophyta</taxon>
        <taxon>Embryophyta</taxon>
        <taxon>Tracheophyta</taxon>
        <taxon>Polypodiopsida</taxon>
        <taxon>Polypodiidae</taxon>
        <taxon>Polypodiales</taxon>
        <taxon>Pteridineae</taxon>
        <taxon>Pteridaceae</taxon>
        <taxon>Vittarioideae</taxon>
        <taxon>Adiantum</taxon>
    </lineage>
</organism>
<evidence type="ECO:0000256" key="1">
    <source>
        <dbReference type="ARBA" id="ARBA00023002"/>
    </source>
</evidence>
<protein>
    <recommendedName>
        <fullName evidence="2">NAD-dependent epimerase/dehydratase domain-containing protein</fullName>
    </recommendedName>
</protein>
<evidence type="ECO:0000313" key="4">
    <source>
        <dbReference type="Proteomes" id="UP000886520"/>
    </source>
</evidence>
<dbReference type="EMBL" id="JABFUD020000012">
    <property type="protein sequence ID" value="KAI5072380.1"/>
    <property type="molecule type" value="Genomic_DNA"/>
</dbReference>
<dbReference type="Pfam" id="PF01370">
    <property type="entry name" value="Epimerase"/>
    <property type="match status" value="1"/>
</dbReference>
<dbReference type="AlphaFoldDB" id="A0A9D4UR41"/>
<keyword evidence="4" id="KW-1185">Reference proteome</keyword>
<feature type="domain" description="NAD-dependent epimerase/dehydratase" evidence="2">
    <location>
        <begin position="76"/>
        <end position="313"/>
    </location>
</feature>
<dbReference type="InterPro" id="IPR036291">
    <property type="entry name" value="NAD(P)-bd_dom_sf"/>
</dbReference>
<dbReference type="Gene3D" id="3.40.50.720">
    <property type="entry name" value="NAD(P)-binding Rossmann-like Domain"/>
    <property type="match status" value="1"/>
</dbReference>
<comment type="caution">
    <text evidence="3">The sequence shown here is derived from an EMBL/GenBank/DDBJ whole genome shotgun (WGS) entry which is preliminary data.</text>
</comment>
<accession>A0A9D4UR41</accession>
<dbReference type="PANTHER" id="PTHR10366">
    <property type="entry name" value="NAD DEPENDENT EPIMERASE/DEHYDRATASE"/>
    <property type="match status" value="1"/>
</dbReference>
<dbReference type="Proteomes" id="UP000886520">
    <property type="component" value="Chromosome 12"/>
</dbReference>
<dbReference type="FunFam" id="3.40.50.720:FF:000085">
    <property type="entry name" value="Dihydroflavonol reductase"/>
    <property type="match status" value="1"/>
</dbReference>
<proteinExistence type="predicted"/>
<dbReference type="PANTHER" id="PTHR10366:SF852">
    <property type="entry name" value="CINNAMOYL-COA REDUCTASE CAD2"/>
    <property type="match status" value="1"/>
</dbReference>
<evidence type="ECO:0000259" key="2">
    <source>
        <dbReference type="Pfam" id="PF01370"/>
    </source>
</evidence>
<dbReference type="GO" id="GO:0016616">
    <property type="term" value="F:oxidoreductase activity, acting on the CH-OH group of donors, NAD or NADP as acceptor"/>
    <property type="evidence" value="ECO:0007669"/>
    <property type="project" value="TreeGrafter"/>
</dbReference>
<dbReference type="InterPro" id="IPR001509">
    <property type="entry name" value="Epimerase_deHydtase"/>
</dbReference>
<sequence>MEVAQSVRAANVSGISLLQHHILLKNANGLDRGDLKPPAPTLTAQEGSKEERGVSALDFPASTFLSFCSAGQMVHVCVTGGSGFLASWLIKLLLERGYHVRATVRDPDDFTKTAHLFSLAHGRERLELFKADLLDEGCFDTIVENCEGVFHTASPVNMVTINPEEELIKPAVKGTLNVLRACAMSKSVRRVLLTSSMAAVVSSITNNQETPTVYESTWSDQSHWRAKRFWYGLSKLLAEEAALCFAKEKGIDLVTIVPGMIAGRCLQPNLDTASKLVMEILTGKRSFLQNVAHAWVDVRDVAEAHILAFETPLASGRYLCAREVMDSPTLLEILLKHYQLPKPVLQSFVDKPLPSAPVFKVSIRKLESLGINLKPIEDAIMESIECLIERGLL</sequence>
<keyword evidence="1" id="KW-0560">Oxidoreductase</keyword>
<dbReference type="InterPro" id="IPR050425">
    <property type="entry name" value="NAD(P)_dehydrat-like"/>
</dbReference>